<evidence type="ECO:0000259" key="4">
    <source>
        <dbReference type="PROSITE" id="PS01124"/>
    </source>
</evidence>
<gene>
    <name evidence="5" type="ORF">FF125_11825</name>
</gene>
<sequence>MKTTHIKSIKIEKIFTELHNNFGGNLEIISNEYKLDLNGNFGRGTIKGIALKNGISYIEFDVTLTDEVVISMMATKNLPIYFTYCSEGSVSHSFGGNSGSVALEKYQTGILTCKRAEENILTFKKEDRTKISLIVVNTTKSETVEGSSLNQRLRNTFFEDSQLDSSVFIGSYNLKIGEKIKELNAIRHTGIVRSLMIEGIVHLILALEIQQRKDDLAAEANATGCLSSKEMEKVKEISEFITNYPENDYTLKMLSRKSGLSNSKLQEGFKFLHDRTVRDFIINERIKKSEQLIRTTDLNISEVVYSIGFTSRSYFSKIFKQKYDCSPKFYKDNQNSLAATA</sequence>
<proteinExistence type="predicted"/>
<keyword evidence="1" id="KW-0805">Transcription regulation</keyword>
<dbReference type="InterPro" id="IPR053142">
    <property type="entry name" value="PchR_regulatory_protein"/>
</dbReference>
<dbReference type="EMBL" id="CP040749">
    <property type="protein sequence ID" value="QCX39090.1"/>
    <property type="molecule type" value="Genomic_DNA"/>
</dbReference>
<dbReference type="Gene3D" id="1.10.10.60">
    <property type="entry name" value="Homeodomain-like"/>
    <property type="match status" value="1"/>
</dbReference>
<dbReference type="KEGG" id="fbe:FF125_11825"/>
<dbReference type="Pfam" id="PF12833">
    <property type="entry name" value="HTH_18"/>
    <property type="match status" value="1"/>
</dbReference>
<keyword evidence="3" id="KW-0804">Transcription</keyword>
<dbReference type="PANTHER" id="PTHR47893">
    <property type="entry name" value="REGULATORY PROTEIN PCHR"/>
    <property type="match status" value="1"/>
</dbReference>
<keyword evidence="2" id="KW-0238">DNA-binding</keyword>
<protein>
    <submittedName>
        <fullName evidence="5">Helix-turn-helix transcriptional regulator</fullName>
    </submittedName>
</protein>
<dbReference type="InterPro" id="IPR020449">
    <property type="entry name" value="Tscrpt_reg_AraC-type_HTH"/>
</dbReference>
<dbReference type="SMART" id="SM00342">
    <property type="entry name" value="HTH_ARAC"/>
    <property type="match status" value="1"/>
</dbReference>
<evidence type="ECO:0000313" key="6">
    <source>
        <dbReference type="Proteomes" id="UP000306229"/>
    </source>
</evidence>
<keyword evidence="6" id="KW-1185">Reference proteome</keyword>
<dbReference type="PANTHER" id="PTHR47893:SF1">
    <property type="entry name" value="REGULATORY PROTEIN PCHR"/>
    <property type="match status" value="1"/>
</dbReference>
<evidence type="ECO:0000313" key="5">
    <source>
        <dbReference type="EMBL" id="QCX39090.1"/>
    </source>
</evidence>
<accession>A0A5B7TRZ7</accession>
<dbReference type="PRINTS" id="PR00032">
    <property type="entry name" value="HTHARAC"/>
</dbReference>
<evidence type="ECO:0000256" key="3">
    <source>
        <dbReference type="ARBA" id="ARBA00023163"/>
    </source>
</evidence>
<name>A0A5B7TRZ7_9FLAO</name>
<dbReference type="InterPro" id="IPR018060">
    <property type="entry name" value="HTH_AraC"/>
</dbReference>
<dbReference type="GO" id="GO:0043565">
    <property type="term" value="F:sequence-specific DNA binding"/>
    <property type="evidence" value="ECO:0007669"/>
    <property type="project" value="InterPro"/>
</dbReference>
<dbReference type="OrthoDB" id="2666928at2"/>
<evidence type="ECO:0000256" key="2">
    <source>
        <dbReference type="ARBA" id="ARBA00023125"/>
    </source>
</evidence>
<dbReference type="SUPFAM" id="SSF46689">
    <property type="entry name" value="Homeodomain-like"/>
    <property type="match status" value="1"/>
</dbReference>
<dbReference type="PROSITE" id="PS01124">
    <property type="entry name" value="HTH_ARAC_FAMILY_2"/>
    <property type="match status" value="1"/>
</dbReference>
<evidence type="ECO:0000256" key="1">
    <source>
        <dbReference type="ARBA" id="ARBA00023015"/>
    </source>
</evidence>
<dbReference type="RefSeq" id="WP_138949955.1">
    <property type="nucleotide sequence ID" value="NZ_CP040749.1"/>
</dbReference>
<reference evidence="5 6" key="1">
    <citation type="submission" date="2019-05" db="EMBL/GenBank/DDBJ databases">
        <title>Algicella ahnfeltiae gen. nov., sp. nov., a novel marine bacterium of the family Flavobacteriaceae isolated from a red alga.</title>
        <authorList>
            <person name="Nedashkovskaya O.I."/>
            <person name="Kukhlevskiy A.D."/>
            <person name="Kim S.-G."/>
            <person name="Zhukova N.V."/>
            <person name="Mikhailov V.V."/>
        </authorList>
    </citation>
    <scope>NUCLEOTIDE SEQUENCE [LARGE SCALE GENOMIC DNA]</scope>
    <source>
        <strain evidence="5 6">10Alg115</strain>
    </source>
</reference>
<feature type="domain" description="HTH araC/xylS-type" evidence="4">
    <location>
        <begin position="235"/>
        <end position="333"/>
    </location>
</feature>
<dbReference type="InterPro" id="IPR009057">
    <property type="entry name" value="Homeodomain-like_sf"/>
</dbReference>
<dbReference type="AlphaFoldDB" id="A0A5B7TRZ7"/>
<organism evidence="5 6">
    <name type="scientific">Aureibaculum algae</name>
    <dbReference type="NCBI Taxonomy" id="2584122"/>
    <lineage>
        <taxon>Bacteria</taxon>
        <taxon>Pseudomonadati</taxon>
        <taxon>Bacteroidota</taxon>
        <taxon>Flavobacteriia</taxon>
        <taxon>Flavobacteriales</taxon>
        <taxon>Flavobacteriaceae</taxon>
        <taxon>Aureibaculum</taxon>
    </lineage>
</organism>
<dbReference type="Proteomes" id="UP000306229">
    <property type="component" value="Chromosome"/>
</dbReference>
<dbReference type="GO" id="GO:0003700">
    <property type="term" value="F:DNA-binding transcription factor activity"/>
    <property type="evidence" value="ECO:0007669"/>
    <property type="project" value="InterPro"/>
</dbReference>